<dbReference type="Proteomes" id="UP001464923">
    <property type="component" value="Unassembled WGS sequence"/>
</dbReference>
<comment type="similarity">
    <text evidence="1 3">Belongs to the short-chain dehydrogenases/reductases (SDR) family.</text>
</comment>
<organism evidence="5 6">
    <name type="scientific">Pseudonocardia tropica</name>
    <dbReference type="NCBI Taxonomy" id="681289"/>
    <lineage>
        <taxon>Bacteria</taxon>
        <taxon>Bacillati</taxon>
        <taxon>Actinomycetota</taxon>
        <taxon>Actinomycetes</taxon>
        <taxon>Pseudonocardiales</taxon>
        <taxon>Pseudonocardiaceae</taxon>
        <taxon>Pseudonocardia</taxon>
    </lineage>
</organism>
<accession>A0ABV1JZF4</accession>
<comment type="caution">
    <text evidence="5">The sequence shown here is derived from an EMBL/GenBank/DDBJ whole genome shotgun (WGS) entry which is preliminary data.</text>
</comment>
<feature type="compositionally biased region" description="Polar residues" evidence="4">
    <location>
        <begin position="310"/>
        <end position="319"/>
    </location>
</feature>
<dbReference type="InterPro" id="IPR036291">
    <property type="entry name" value="NAD(P)-bd_dom_sf"/>
</dbReference>
<dbReference type="EMBL" id="JBEDNP010000014">
    <property type="protein sequence ID" value="MEQ3541355.1"/>
    <property type="molecule type" value="Genomic_DNA"/>
</dbReference>
<dbReference type="InterPro" id="IPR002347">
    <property type="entry name" value="SDR_fam"/>
</dbReference>
<dbReference type="PRINTS" id="PR00081">
    <property type="entry name" value="GDHRDH"/>
</dbReference>
<evidence type="ECO:0000256" key="4">
    <source>
        <dbReference type="SAM" id="MobiDB-lite"/>
    </source>
</evidence>
<feature type="region of interest" description="Disordered" evidence="4">
    <location>
        <begin position="282"/>
        <end position="319"/>
    </location>
</feature>
<reference evidence="5 6" key="1">
    <citation type="submission" date="2024-03" db="EMBL/GenBank/DDBJ databases">
        <title>Draft genome sequence of Pseudonocardia tropica JCM 19149.</title>
        <authorList>
            <person name="Butdee W."/>
            <person name="Duangmal K."/>
        </authorList>
    </citation>
    <scope>NUCLEOTIDE SEQUENCE [LARGE SCALE GENOMIC DNA]</scope>
    <source>
        <strain evidence="5 6">JCM 19149</strain>
    </source>
</reference>
<dbReference type="PANTHER" id="PTHR43976">
    <property type="entry name" value="SHORT CHAIN DEHYDROGENASE"/>
    <property type="match status" value="1"/>
</dbReference>
<dbReference type="InterPro" id="IPR051911">
    <property type="entry name" value="SDR_oxidoreductase"/>
</dbReference>
<sequence length="319" mass="33476">MNVHHDDEESPVTERPVWLVTGAGRGLGRALTRAALAAGEQVVATVRRADALADLRAEFPSALHTATADVRDREAVRAAVDAGVARFGRLDVVVNNAGYGLVGAAEEVGEAEARDIVDTNLLGPLWVAQAVLPHLRARGAGHIVQISTTGAVGAMPTLGLYNAGKWGLEGFSQALAGEVSRFGVRVTVAQLGGFDTDWAGPGMHFARPSAVYDDLRRELFGTAEVPWRTEGPLGAPVDVAVEALRRHVVAAEGPFRLLVGADAPGQVTTALRARCEDYAGDSRFTWPTPGHPAPSTGGAEQRTSADRTYATPSPGASRQ</sequence>
<protein>
    <submittedName>
        <fullName evidence="5">SDR family NAD(P)-dependent oxidoreductase</fullName>
    </submittedName>
</protein>
<evidence type="ECO:0000256" key="3">
    <source>
        <dbReference type="RuleBase" id="RU000363"/>
    </source>
</evidence>
<dbReference type="NCBIfam" id="NF006114">
    <property type="entry name" value="PRK08263.1"/>
    <property type="match status" value="1"/>
</dbReference>
<keyword evidence="6" id="KW-1185">Reference proteome</keyword>
<evidence type="ECO:0000256" key="2">
    <source>
        <dbReference type="ARBA" id="ARBA00023002"/>
    </source>
</evidence>
<name>A0ABV1JZF4_9PSEU</name>
<evidence type="ECO:0000256" key="1">
    <source>
        <dbReference type="ARBA" id="ARBA00006484"/>
    </source>
</evidence>
<dbReference type="PANTHER" id="PTHR43976:SF16">
    <property type="entry name" value="SHORT-CHAIN DEHYDROGENASE_REDUCTASE FAMILY PROTEIN"/>
    <property type="match status" value="1"/>
</dbReference>
<keyword evidence="2" id="KW-0560">Oxidoreductase</keyword>
<dbReference type="RefSeq" id="WP_345651306.1">
    <property type="nucleotide sequence ID" value="NZ_BAABLY010000077.1"/>
</dbReference>
<dbReference type="SUPFAM" id="SSF51735">
    <property type="entry name" value="NAD(P)-binding Rossmann-fold domains"/>
    <property type="match status" value="1"/>
</dbReference>
<evidence type="ECO:0000313" key="6">
    <source>
        <dbReference type="Proteomes" id="UP001464923"/>
    </source>
</evidence>
<dbReference type="Gene3D" id="3.40.50.720">
    <property type="entry name" value="NAD(P)-binding Rossmann-like Domain"/>
    <property type="match status" value="1"/>
</dbReference>
<evidence type="ECO:0000313" key="5">
    <source>
        <dbReference type="EMBL" id="MEQ3541355.1"/>
    </source>
</evidence>
<gene>
    <name evidence="5" type="ORF">WHI96_21285</name>
</gene>
<proteinExistence type="inferred from homology"/>
<dbReference type="Pfam" id="PF00106">
    <property type="entry name" value="adh_short"/>
    <property type="match status" value="1"/>
</dbReference>
<dbReference type="PRINTS" id="PR00080">
    <property type="entry name" value="SDRFAMILY"/>
</dbReference>